<evidence type="ECO:0000313" key="2">
    <source>
        <dbReference type="EMBL" id="EFE42479.1"/>
    </source>
</evidence>
<dbReference type="AlphaFoldDB" id="D4D6R0"/>
<protein>
    <submittedName>
        <fullName evidence="2">Uncharacterized protein</fullName>
    </submittedName>
</protein>
<dbReference type="KEGG" id="tve:TRV_02787"/>
<keyword evidence="3" id="KW-1185">Reference proteome</keyword>
<accession>D4D6R0</accession>
<dbReference type="RefSeq" id="XP_003023097.1">
    <property type="nucleotide sequence ID" value="XM_003023051.1"/>
</dbReference>
<name>D4D6R0_TRIVH</name>
<dbReference type="HOGENOM" id="CLU_3191637_0_0_1"/>
<evidence type="ECO:0000256" key="1">
    <source>
        <dbReference type="SAM" id="MobiDB-lite"/>
    </source>
</evidence>
<proteinExistence type="predicted"/>
<evidence type="ECO:0000313" key="3">
    <source>
        <dbReference type="Proteomes" id="UP000008383"/>
    </source>
</evidence>
<comment type="caution">
    <text evidence="2">The sequence shown here is derived from an EMBL/GenBank/DDBJ whole genome shotgun (WGS) entry which is preliminary data.</text>
</comment>
<sequence length="46" mass="4964">MQLGALQCEGEKAEEEEKNPTEESLLDKTGWLSATAISLAILSAEK</sequence>
<dbReference type="GeneID" id="9583117"/>
<dbReference type="EMBL" id="ACYE01000145">
    <property type="protein sequence ID" value="EFE42479.1"/>
    <property type="molecule type" value="Genomic_DNA"/>
</dbReference>
<feature type="region of interest" description="Disordered" evidence="1">
    <location>
        <begin position="1"/>
        <end position="27"/>
    </location>
</feature>
<reference evidence="3" key="1">
    <citation type="journal article" date="2011" name="Genome Biol.">
        <title>Comparative and functional genomics provide insights into the pathogenicity of dermatophytic fungi.</title>
        <authorList>
            <person name="Burmester A."/>
            <person name="Shelest E."/>
            <person name="Gloeckner G."/>
            <person name="Heddergott C."/>
            <person name="Schindler S."/>
            <person name="Staib P."/>
            <person name="Heidel A."/>
            <person name="Felder M."/>
            <person name="Petzold A."/>
            <person name="Szafranski K."/>
            <person name="Feuermann M."/>
            <person name="Pedruzzi I."/>
            <person name="Priebe S."/>
            <person name="Groth M."/>
            <person name="Winkler R."/>
            <person name="Li W."/>
            <person name="Kniemeyer O."/>
            <person name="Schroeckh V."/>
            <person name="Hertweck C."/>
            <person name="Hube B."/>
            <person name="White T.C."/>
            <person name="Platzer M."/>
            <person name="Guthke R."/>
            <person name="Heitman J."/>
            <person name="Woestemeyer J."/>
            <person name="Zipfel P.F."/>
            <person name="Monod M."/>
            <person name="Brakhage A.A."/>
        </authorList>
    </citation>
    <scope>NUCLEOTIDE SEQUENCE [LARGE SCALE GENOMIC DNA]</scope>
    <source>
        <strain evidence="3">HKI 0517</strain>
    </source>
</reference>
<gene>
    <name evidence="2" type="ORF">TRV_02787</name>
</gene>
<dbReference type="Proteomes" id="UP000008383">
    <property type="component" value="Unassembled WGS sequence"/>
</dbReference>
<organism evidence="2 3">
    <name type="scientific">Trichophyton verrucosum (strain HKI 0517)</name>
    <dbReference type="NCBI Taxonomy" id="663202"/>
    <lineage>
        <taxon>Eukaryota</taxon>
        <taxon>Fungi</taxon>
        <taxon>Dikarya</taxon>
        <taxon>Ascomycota</taxon>
        <taxon>Pezizomycotina</taxon>
        <taxon>Eurotiomycetes</taxon>
        <taxon>Eurotiomycetidae</taxon>
        <taxon>Onygenales</taxon>
        <taxon>Arthrodermataceae</taxon>
        <taxon>Trichophyton</taxon>
    </lineage>
</organism>